<dbReference type="OrthoDB" id="514115at2759"/>
<evidence type="ECO:0000259" key="13">
    <source>
        <dbReference type="Pfam" id="PF02878"/>
    </source>
</evidence>
<dbReference type="Pfam" id="PF00408">
    <property type="entry name" value="PGM_PMM_IV"/>
    <property type="match status" value="1"/>
</dbReference>
<keyword evidence="9" id="KW-0413">Isomerase</keyword>
<dbReference type="GO" id="GO:0006166">
    <property type="term" value="P:purine ribonucleoside salvage"/>
    <property type="evidence" value="ECO:0007669"/>
    <property type="project" value="TreeGrafter"/>
</dbReference>
<dbReference type="Gene3D" id="3.40.120.10">
    <property type="entry name" value="Alpha-D-Glucose-1,6-Bisphosphate, subunit A, domain 3"/>
    <property type="match status" value="3"/>
</dbReference>
<keyword evidence="17" id="KW-1185">Reference proteome</keyword>
<evidence type="ECO:0000256" key="5">
    <source>
        <dbReference type="ARBA" id="ARBA00022526"/>
    </source>
</evidence>
<evidence type="ECO:0000256" key="8">
    <source>
        <dbReference type="ARBA" id="ARBA00022842"/>
    </source>
</evidence>
<sequence>MQARVFAACTLGRPAVACRGPGRRLRSLRSRLVSPHALPEQLGQLARDWLAQDGDPATRRQIEQLVEAGDAVTLEDMLGQRLEFGTAGLRGLMGPGYNRQGTNRWLQTTQGLLRYLREQEPQRLQASGIVIGFDGRHHSREFATIAAACAVAAGVPVWLFSELVPTPFVPAAVQQLGCAGGVMVTASHNPKQYNGYKVYWTNTCQIIPPHDAGIAAAIERELGLWELPPLESISYGHPLVRDPLQQVADEYYSQLRRHLWYRGAEANASAPAVAYTALHGVGTPWLLRAFREFGLPAPILVQQHTNALNQCRHAVTRRAPCCPAVSFPNPEEGEGAWLLTFQAAEAAGAQLAFANDPDADRFAVAERGQQTGQWRAFTGNEIGAMLAEWVLRNYRQRYGRQPGERLAVLSSTVSSRMLEAIARKEGIHWAETLTGKLHWLGNEALKLEAQGMTVLFAFEEAIGFMMGQVEHDKDGISAAAVCAELAADVYAQGQTLSQHWHQLQRRYGTYEYRSGYFIASPASKSAAVFERLRAQVPATIAGCAVRAVRDLGTGVDTEQPDGRAVLPWQPGDMMITYSLDHARITVRASGTEPKCKWYSEAYGQEGARSLADRLEAAVAAELVQPEAHGLTRPTLTAA</sequence>
<gene>
    <name evidence="16" type="ORF">CHLNCDRAFT_35765</name>
</gene>
<proteinExistence type="inferred from homology"/>
<dbReference type="SUPFAM" id="SSF55957">
    <property type="entry name" value="Phosphoglucomutase, C-terminal domain"/>
    <property type="match status" value="1"/>
</dbReference>
<dbReference type="InterPro" id="IPR005841">
    <property type="entry name" value="Alpha-D-phosphohexomutase_SF"/>
</dbReference>
<evidence type="ECO:0000256" key="6">
    <source>
        <dbReference type="ARBA" id="ARBA00022553"/>
    </source>
</evidence>
<feature type="domain" description="Alpha-D-phosphohexomutase alpha/beta/alpha" evidence="14">
    <location>
        <begin position="271"/>
        <end position="366"/>
    </location>
</feature>
<dbReference type="GO" id="GO:0000287">
    <property type="term" value="F:magnesium ion binding"/>
    <property type="evidence" value="ECO:0007669"/>
    <property type="project" value="InterPro"/>
</dbReference>
<dbReference type="CDD" id="cd05799">
    <property type="entry name" value="PGM2"/>
    <property type="match status" value="1"/>
</dbReference>
<dbReference type="GO" id="GO:0006006">
    <property type="term" value="P:glucose metabolic process"/>
    <property type="evidence" value="ECO:0007669"/>
    <property type="project" value="UniProtKB-KW"/>
</dbReference>
<comment type="catalytic activity">
    <reaction evidence="11">
        <text>O-phospho-L-seryl-[protein] + alpha-D-glucose 1-phosphate = alpha-D-glucose 1,6-bisphosphate + L-seryl-[protein]</text>
        <dbReference type="Rhea" id="RHEA:68748"/>
        <dbReference type="Rhea" id="RHEA-COMP:9863"/>
        <dbReference type="Rhea" id="RHEA-COMP:11604"/>
        <dbReference type="ChEBI" id="CHEBI:29999"/>
        <dbReference type="ChEBI" id="CHEBI:58392"/>
        <dbReference type="ChEBI" id="CHEBI:58601"/>
        <dbReference type="ChEBI" id="CHEBI:83421"/>
    </reaction>
</comment>
<dbReference type="Pfam" id="PF02878">
    <property type="entry name" value="PGM_PMM_I"/>
    <property type="match status" value="1"/>
</dbReference>
<protein>
    <recommendedName>
        <fullName evidence="4">phosphoglucomutase (alpha-D-glucose-1,6-bisphosphate-dependent)</fullName>
        <ecNumber evidence="4">5.4.2.2</ecNumber>
    </recommendedName>
</protein>
<dbReference type="InParanoid" id="E1ZGQ3"/>
<dbReference type="EC" id="5.4.2.2" evidence="4"/>
<dbReference type="InterPro" id="IPR005844">
    <property type="entry name" value="A-D-PHexomutase_a/b/a-I"/>
</dbReference>
<dbReference type="PROSITE" id="PS00710">
    <property type="entry name" value="PGM_PMM"/>
    <property type="match status" value="1"/>
</dbReference>
<evidence type="ECO:0000256" key="9">
    <source>
        <dbReference type="ARBA" id="ARBA00023235"/>
    </source>
</evidence>
<keyword evidence="5" id="KW-0119">Carbohydrate metabolism</keyword>
<evidence type="ECO:0000313" key="17">
    <source>
        <dbReference type="Proteomes" id="UP000008141"/>
    </source>
</evidence>
<dbReference type="SUPFAM" id="SSF53738">
    <property type="entry name" value="Phosphoglucomutase, first 3 domains"/>
    <property type="match status" value="3"/>
</dbReference>
<dbReference type="PANTHER" id="PTHR45745:SF1">
    <property type="entry name" value="PHOSPHOGLUCOMUTASE 2B-RELATED"/>
    <property type="match status" value="1"/>
</dbReference>
<dbReference type="GO" id="GO:0005634">
    <property type="term" value="C:nucleus"/>
    <property type="evidence" value="ECO:0007669"/>
    <property type="project" value="TreeGrafter"/>
</dbReference>
<dbReference type="PANTHER" id="PTHR45745">
    <property type="entry name" value="PHOSPHOMANNOMUTASE 45A"/>
    <property type="match status" value="1"/>
</dbReference>
<keyword evidence="5" id="KW-0313">Glucose metabolism</keyword>
<evidence type="ECO:0000256" key="3">
    <source>
        <dbReference type="ARBA" id="ARBA00010231"/>
    </source>
</evidence>
<comment type="catalytic activity">
    <reaction evidence="1">
        <text>alpha-D-glucose 1-phosphate = alpha-D-glucose 6-phosphate</text>
        <dbReference type="Rhea" id="RHEA:23536"/>
        <dbReference type="ChEBI" id="CHEBI:58225"/>
        <dbReference type="ChEBI" id="CHEBI:58601"/>
        <dbReference type="EC" id="5.4.2.2"/>
    </reaction>
</comment>
<evidence type="ECO:0000256" key="1">
    <source>
        <dbReference type="ARBA" id="ARBA00000443"/>
    </source>
</evidence>
<dbReference type="PRINTS" id="PR00509">
    <property type="entry name" value="PGMPMM"/>
</dbReference>
<evidence type="ECO:0000259" key="15">
    <source>
        <dbReference type="Pfam" id="PF02880"/>
    </source>
</evidence>
<keyword evidence="8" id="KW-0460">Magnesium</keyword>
<feature type="domain" description="Alpha-D-phosphohexomutase alpha/beta/alpha" evidence="15">
    <location>
        <begin position="379"/>
        <end position="506"/>
    </location>
</feature>
<comment type="cofactor">
    <cofactor evidence="2">
        <name>Mg(2+)</name>
        <dbReference type="ChEBI" id="CHEBI:18420"/>
    </cofactor>
</comment>
<dbReference type="InterPro" id="IPR036900">
    <property type="entry name" value="A-D-PHexomutase_C_sf"/>
</dbReference>
<feature type="domain" description="Alpha-D-phosphohexomutase alpha/beta/alpha" evidence="13">
    <location>
        <begin position="82"/>
        <end position="221"/>
    </location>
</feature>
<organism evidence="17">
    <name type="scientific">Chlorella variabilis</name>
    <name type="common">Green alga</name>
    <dbReference type="NCBI Taxonomy" id="554065"/>
    <lineage>
        <taxon>Eukaryota</taxon>
        <taxon>Viridiplantae</taxon>
        <taxon>Chlorophyta</taxon>
        <taxon>core chlorophytes</taxon>
        <taxon>Trebouxiophyceae</taxon>
        <taxon>Chlorellales</taxon>
        <taxon>Chlorellaceae</taxon>
        <taxon>Chlorella clade</taxon>
        <taxon>Chlorella</taxon>
    </lineage>
</organism>
<dbReference type="OMA" id="GYCVDPE"/>
<evidence type="ECO:0000259" key="14">
    <source>
        <dbReference type="Pfam" id="PF02879"/>
    </source>
</evidence>
<evidence type="ECO:0000259" key="12">
    <source>
        <dbReference type="Pfam" id="PF00408"/>
    </source>
</evidence>
<dbReference type="GO" id="GO:0008973">
    <property type="term" value="F:phosphopentomutase activity"/>
    <property type="evidence" value="ECO:0007669"/>
    <property type="project" value="TreeGrafter"/>
</dbReference>
<dbReference type="STRING" id="554065.E1ZGQ3"/>
<dbReference type="eggNOG" id="KOG1220">
    <property type="taxonomic scope" value="Eukaryota"/>
</dbReference>
<dbReference type="KEGG" id="cvr:CHLNCDRAFT_35765"/>
<comment type="similarity">
    <text evidence="3">Belongs to the phosphohexose mutase family.</text>
</comment>
<feature type="domain" description="Alpha-D-phosphohexomutase C-terminal" evidence="12">
    <location>
        <begin position="582"/>
        <end position="615"/>
    </location>
</feature>
<dbReference type="GO" id="GO:0004614">
    <property type="term" value="F:phosphoglucomutase activity"/>
    <property type="evidence" value="ECO:0007669"/>
    <property type="project" value="UniProtKB-EC"/>
</dbReference>
<dbReference type="AlphaFoldDB" id="E1ZGQ3"/>
<accession>E1ZGQ3</accession>
<name>E1ZGQ3_CHLVA</name>
<dbReference type="Pfam" id="PF02880">
    <property type="entry name" value="PGM_PMM_III"/>
    <property type="match status" value="1"/>
</dbReference>
<dbReference type="InterPro" id="IPR005845">
    <property type="entry name" value="A-D-PHexomutase_a/b/a-II"/>
</dbReference>
<dbReference type="InterPro" id="IPR005846">
    <property type="entry name" value="A-D-PHexomutase_a/b/a-III"/>
</dbReference>
<evidence type="ECO:0000256" key="10">
    <source>
        <dbReference type="ARBA" id="ARBA00049318"/>
    </source>
</evidence>
<evidence type="ECO:0000256" key="4">
    <source>
        <dbReference type="ARBA" id="ARBA00012728"/>
    </source>
</evidence>
<dbReference type="Gene3D" id="3.30.310.50">
    <property type="entry name" value="Alpha-D-phosphohexomutase, C-terminal domain"/>
    <property type="match status" value="1"/>
</dbReference>
<dbReference type="GeneID" id="17354476"/>
<reference evidence="16 17" key="1">
    <citation type="journal article" date="2010" name="Plant Cell">
        <title>The Chlorella variabilis NC64A genome reveals adaptation to photosymbiosis, coevolution with viruses, and cryptic sex.</title>
        <authorList>
            <person name="Blanc G."/>
            <person name="Duncan G."/>
            <person name="Agarkova I."/>
            <person name="Borodovsky M."/>
            <person name="Gurnon J."/>
            <person name="Kuo A."/>
            <person name="Lindquist E."/>
            <person name="Lucas S."/>
            <person name="Pangilinan J."/>
            <person name="Polle J."/>
            <person name="Salamov A."/>
            <person name="Terry A."/>
            <person name="Yamada T."/>
            <person name="Dunigan D.D."/>
            <person name="Grigoriev I.V."/>
            <person name="Claverie J.M."/>
            <person name="Van Etten J.L."/>
        </authorList>
    </citation>
    <scope>NUCLEOTIDE SEQUENCE [LARGE SCALE GENOMIC DNA]</scope>
    <source>
        <strain evidence="16 17">NC64A</strain>
    </source>
</reference>
<dbReference type="Pfam" id="PF02879">
    <property type="entry name" value="PGM_PMM_II"/>
    <property type="match status" value="1"/>
</dbReference>
<dbReference type="Proteomes" id="UP000008141">
    <property type="component" value="Unassembled WGS sequence"/>
</dbReference>
<comment type="catalytic activity">
    <reaction evidence="10">
        <text>alpha-D-glucose 1,6-bisphosphate + L-seryl-[protein] = O-phospho-L-seryl-[protein] + alpha-D-glucose 6-phosphate</text>
        <dbReference type="Rhea" id="RHEA:68752"/>
        <dbReference type="Rhea" id="RHEA-COMP:9863"/>
        <dbReference type="Rhea" id="RHEA-COMP:11604"/>
        <dbReference type="ChEBI" id="CHEBI:29999"/>
        <dbReference type="ChEBI" id="CHEBI:58225"/>
        <dbReference type="ChEBI" id="CHEBI:58392"/>
        <dbReference type="ChEBI" id="CHEBI:83421"/>
    </reaction>
</comment>
<dbReference type="InterPro" id="IPR005843">
    <property type="entry name" value="A-D-PHexomutase_C"/>
</dbReference>
<evidence type="ECO:0000256" key="7">
    <source>
        <dbReference type="ARBA" id="ARBA00022723"/>
    </source>
</evidence>
<dbReference type="InterPro" id="IPR016055">
    <property type="entry name" value="A-D-PHexomutase_a/b/a-I/II/III"/>
</dbReference>
<dbReference type="EMBL" id="GL433846">
    <property type="protein sequence ID" value="EFN54976.1"/>
    <property type="molecule type" value="Genomic_DNA"/>
</dbReference>
<evidence type="ECO:0000313" key="16">
    <source>
        <dbReference type="EMBL" id="EFN54976.1"/>
    </source>
</evidence>
<evidence type="ECO:0000256" key="2">
    <source>
        <dbReference type="ARBA" id="ARBA00001946"/>
    </source>
</evidence>
<dbReference type="InterPro" id="IPR016066">
    <property type="entry name" value="A-D-PHexomutase_CS"/>
</dbReference>
<keyword evidence="7" id="KW-0479">Metal-binding</keyword>
<evidence type="ECO:0000256" key="11">
    <source>
        <dbReference type="ARBA" id="ARBA00049409"/>
    </source>
</evidence>
<dbReference type="RefSeq" id="XP_005847078.1">
    <property type="nucleotide sequence ID" value="XM_005847016.1"/>
</dbReference>
<keyword evidence="6" id="KW-0597">Phosphoprotein</keyword>